<evidence type="ECO:0000313" key="10">
    <source>
        <dbReference type="Proteomes" id="UP001476282"/>
    </source>
</evidence>
<reference evidence="9 10" key="1">
    <citation type="submission" date="2024-02" db="EMBL/GenBank/DDBJ databases">
        <title>Haloferula sargassicola NBRC 104335.</title>
        <authorList>
            <person name="Ichikawa N."/>
            <person name="Katano-Makiyama Y."/>
            <person name="Hidaka K."/>
        </authorList>
    </citation>
    <scope>NUCLEOTIDE SEQUENCE [LARGE SCALE GENOMIC DNA]</scope>
    <source>
        <strain evidence="9 10">NBRC 104335</strain>
    </source>
</reference>
<dbReference type="InterPro" id="IPR049940">
    <property type="entry name" value="GluQ/Sye"/>
</dbReference>
<dbReference type="InterPro" id="IPR014729">
    <property type="entry name" value="Rossmann-like_a/b/a_fold"/>
</dbReference>
<dbReference type="Gene3D" id="3.40.50.620">
    <property type="entry name" value="HUPs"/>
    <property type="match status" value="1"/>
</dbReference>
<evidence type="ECO:0000256" key="6">
    <source>
        <dbReference type="ARBA" id="ARBA00023146"/>
    </source>
</evidence>
<keyword evidence="4" id="KW-0862">Zinc</keyword>
<dbReference type="InterPro" id="IPR020058">
    <property type="entry name" value="Glu/Gln-tRNA-synth_Ib_cat-dom"/>
</dbReference>
<feature type="domain" description="Glutamyl/glutaminyl-tRNA synthetase class Ib catalytic" evidence="8">
    <location>
        <begin position="3"/>
        <end position="270"/>
    </location>
</feature>
<protein>
    <submittedName>
        <fullName evidence="9">Glutamate--tRNA ligase</fullName>
    </submittedName>
</protein>
<dbReference type="EMBL" id="BAABRI010000007">
    <property type="protein sequence ID" value="GAA5482232.1"/>
    <property type="molecule type" value="Genomic_DNA"/>
</dbReference>
<name>A0ABP9ULH2_9BACT</name>
<evidence type="ECO:0000313" key="9">
    <source>
        <dbReference type="EMBL" id="GAA5482232.1"/>
    </source>
</evidence>
<evidence type="ECO:0000256" key="7">
    <source>
        <dbReference type="RuleBase" id="RU363037"/>
    </source>
</evidence>
<dbReference type="GO" id="GO:0016874">
    <property type="term" value="F:ligase activity"/>
    <property type="evidence" value="ECO:0007669"/>
    <property type="project" value="UniProtKB-KW"/>
</dbReference>
<dbReference type="PRINTS" id="PR00987">
    <property type="entry name" value="TRNASYNTHGLU"/>
</dbReference>
<dbReference type="RefSeq" id="WP_353566380.1">
    <property type="nucleotide sequence ID" value="NZ_BAABRI010000007.1"/>
</dbReference>
<dbReference type="NCBIfam" id="NF004315">
    <property type="entry name" value="PRK05710.1-4"/>
    <property type="match status" value="1"/>
</dbReference>
<comment type="caution">
    <text evidence="9">The sequence shown here is derived from an EMBL/GenBank/DDBJ whole genome shotgun (WGS) entry which is preliminary data.</text>
</comment>
<keyword evidence="2" id="KW-0479">Metal-binding</keyword>
<keyword evidence="7" id="KW-0648">Protein biosynthesis</keyword>
<dbReference type="PANTHER" id="PTHR43311:SF1">
    <property type="entry name" value="GLUTAMYL-Q TRNA(ASP) SYNTHETASE"/>
    <property type="match status" value="1"/>
</dbReference>
<evidence type="ECO:0000256" key="4">
    <source>
        <dbReference type="ARBA" id="ARBA00022833"/>
    </source>
</evidence>
<keyword evidence="5 7" id="KW-0067">ATP-binding</keyword>
<keyword evidence="3 7" id="KW-0547">Nucleotide-binding</keyword>
<accession>A0ABP9ULH2</accession>
<dbReference type="PROSITE" id="PS00178">
    <property type="entry name" value="AA_TRNA_LIGASE_I"/>
    <property type="match status" value="1"/>
</dbReference>
<dbReference type="InterPro" id="IPR001412">
    <property type="entry name" value="aa-tRNA-synth_I_CS"/>
</dbReference>
<evidence type="ECO:0000259" key="8">
    <source>
        <dbReference type="Pfam" id="PF00749"/>
    </source>
</evidence>
<sequence>MFTRFAPSPTGLLHLGHAYAAEVAFQLAVRRGGTCLLRFEDIDHTRIRPEYYEAAIKDLDWLGIRFEETPWRQLDRLDAYGLTLETLKSLGVVYPCFCTRREIEAELDAMTSAPQGPEGPLYPGTCRGLGAGKIAALRAEGREPAWRIDAAAAAERCGPLTFEDLRFGRVEVDPFLLGDAVLARRDIGTSYHLAVVTDDAAQQISHVTRGEDLLASTHLHRVLQALLGFPEPRYLHHPLVTDSSGRRLAKRDDARALRTYRESGLSPAEIHAMLPPLPVACSE</sequence>
<keyword evidence="1 7" id="KW-0436">Ligase</keyword>
<dbReference type="Proteomes" id="UP001476282">
    <property type="component" value="Unassembled WGS sequence"/>
</dbReference>
<gene>
    <name evidence="9" type="primary">gltX</name>
    <name evidence="9" type="ORF">Hsar01_01449</name>
</gene>
<evidence type="ECO:0000256" key="5">
    <source>
        <dbReference type="ARBA" id="ARBA00022840"/>
    </source>
</evidence>
<keyword evidence="6 7" id="KW-0030">Aminoacyl-tRNA synthetase</keyword>
<comment type="similarity">
    <text evidence="7">Belongs to the class-I aminoacyl-tRNA synthetase family.</text>
</comment>
<evidence type="ECO:0000256" key="3">
    <source>
        <dbReference type="ARBA" id="ARBA00022741"/>
    </source>
</evidence>
<dbReference type="InterPro" id="IPR000924">
    <property type="entry name" value="Glu/Gln-tRNA-synth"/>
</dbReference>
<dbReference type="PANTHER" id="PTHR43311">
    <property type="entry name" value="GLUTAMATE--TRNA LIGASE"/>
    <property type="match status" value="1"/>
</dbReference>
<organism evidence="9 10">
    <name type="scientific">Haloferula sargassicola</name>
    <dbReference type="NCBI Taxonomy" id="490096"/>
    <lineage>
        <taxon>Bacteria</taxon>
        <taxon>Pseudomonadati</taxon>
        <taxon>Verrucomicrobiota</taxon>
        <taxon>Verrucomicrobiia</taxon>
        <taxon>Verrucomicrobiales</taxon>
        <taxon>Verrucomicrobiaceae</taxon>
        <taxon>Haloferula</taxon>
    </lineage>
</organism>
<keyword evidence="10" id="KW-1185">Reference proteome</keyword>
<dbReference type="Pfam" id="PF00749">
    <property type="entry name" value="tRNA-synt_1c"/>
    <property type="match status" value="1"/>
</dbReference>
<dbReference type="SUPFAM" id="SSF52374">
    <property type="entry name" value="Nucleotidylyl transferase"/>
    <property type="match status" value="1"/>
</dbReference>
<evidence type="ECO:0000256" key="2">
    <source>
        <dbReference type="ARBA" id="ARBA00022723"/>
    </source>
</evidence>
<proteinExistence type="inferred from homology"/>
<evidence type="ECO:0000256" key="1">
    <source>
        <dbReference type="ARBA" id="ARBA00022598"/>
    </source>
</evidence>